<evidence type="ECO:0000313" key="7">
    <source>
        <dbReference type="Proteomes" id="UP000567885"/>
    </source>
</evidence>
<dbReference type="Pfam" id="PF04082">
    <property type="entry name" value="Fungal_trans"/>
    <property type="match status" value="1"/>
</dbReference>
<dbReference type="PANTHER" id="PTHR31001:SF84">
    <property type="entry name" value="FUNGAL SPECIFIC TRANSCRIPTION FACTOR"/>
    <property type="match status" value="1"/>
</dbReference>
<proteinExistence type="predicted"/>
<gene>
    <name evidence="6" type="ORF">FHETE_8801</name>
</gene>
<sequence>MGEGAQRSQANYRSACTECARRKQKCNREWPCNGCQKRKVADKCRFKDTNQPVTEKVALDRLKRSRINNKTSPESAESDFGDTGTDGIDALGYMPSHLLFDLTSNYETTSQEFVRDPRSFAQLERALQIIPPRPCTDTLVQNFLNNVNYHYYIIYPPSFLEQYQHWWTARAENRPLNVQWTCLLLTICACASQYTDVELQSKLETALGDTIQRITEKFHETARELGSAIPLGYSHIINVQQLLHSCYWFKSEARFVECWHVLNAAVREAQELSIHQEAKTGPISEFDLEMRRRVWCILDTWDWQISTLLGRPMIIDRTDCDTCLPNLGLEGYQCSPLTHITMQFGLIRQIFAKFGPAKKVVAHADVQEYQRVIEAWINTFPPPFNVYNPDRSLDASCPWITLHRHFMRIEAFSMLLQPIRSFLTRPFAIRSLEAELKIRSDGIDYCLELMASLRGFFDYTYPRDAKFHFVLFCIFDISTVLCSAILHDEHHMLPRRDEVYKTIDEAHGMLQNLRTVTKSARASYGILTRIVQRLPRTMITHNVAGMSPVPQRSHIPDVVASPQTVSPGSIHQHNSPPATSFSPSPVAIPTPGVPSPIYSLAGVTTMAGDFAAPAAYAAPPECADWQPQLYMQDPTVFAPIDIPPQEAVFANISDEELGELASLWNYQSLDFNFMNV</sequence>
<dbReference type="SUPFAM" id="SSF57701">
    <property type="entry name" value="Zn2/Cys6 DNA-binding domain"/>
    <property type="match status" value="1"/>
</dbReference>
<dbReference type="InterPro" id="IPR001138">
    <property type="entry name" value="Zn2Cys6_DnaBD"/>
</dbReference>
<dbReference type="InterPro" id="IPR036864">
    <property type="entry name" value="Zn2-C6_fun-type_DNA-bd_sf"/>
</dbReference>
<protein>
    <recommendedName>
        <fullName evidence="5">Zn(2)-C6 fungal-type domain-containing protein</fullName>
    </recommendedName>
</protein>
<dbReference type="GO" id="GO:0003677">
    <property type="term" value="F:DNA binding"/>
    <property type="evidence" value="ECO:0007669"/>
    <property type="project" value="InterPro"/>
</dbReference>
<dbReference type="PANTHER" id="PTHR31001">
    <property type="entry name" value="UNCHARACTERIZED TRANSCRIPTIONAL REGULATORY PROTEIN"/>
    <property type="match status" value="1"/>
</dbReference>
<dbReference type="OrthoDB" id="5344325at2759"/>
<name>A0A8H5T0V0_FUSHE</name>
<dbReference type="PROSITE" id="PS50048">
    <property type="entry name" value="ZN2_CY6_FUNGAL_2"/>
    <property type="match status" value="1"/>
</dbReference>
<dbReference type="SMART" id="SM00906">
    <property type="entry name" value="Fungal_trans"/>
    <property type="match status" value="1"/>
</dbReference>
<dbReference type="Proteomes" id="UP000567885">
    <property type="component" value="Unassembled WGS sequence"/>
</dbReference>
<dbReference type="GO" id="GO:0006351">
    <property type="term" value="P:DNA-templated transcription"/>
    <property type="evidence" value="ECO:0007669"/>
    <property type="project" value="InterPro"/>
</dbReference>
<evidence type="ECO:0000313" key="6">
    <source>
        <dbReference type="EMBL" id="KAF5660741.1"/>
    </source>
</evidence>
<dbReference type="Gene3D" id="4.10.240.10">
    <property type="entry name" value="Zn(2)-C6 fungal-type DNA-binding domain"/>
    <property type="match status" value="1"/>
</dbReference>
<comment type="caution">
    <text evidence="6">The sequence shown here is derived from an EMBL/GenBank/DDBJ whole genome shotgun (WGS) entry which is preliminary data.</text>
</comment>
<keyword evidence="7" id="KW-1185">Reference proteome</keyword>
<dbReference type="EMBL" id="JAAGWQ010000190">
    <property type="protein sequence ID" value="KAF5660741.1"/>
    <property type="molecule type" value="Genomic_DNA"/>
</dbReference>
<evidence type="ECO:0000256" key="2">
    <source>
        <dbReference type="ARBA" id="ARBA00022723"/>
    </source>
</evidence>
<keyword evidence="2" id="KW-0479">Metal-binding</keyword>
<comment type="subcellular location">
    <subcellularLocation>
        <location evidence="1">Nucleus</location>
    </subcellularLocation>
</comment>
<keyword evidence="3" id="KW-0539">Nucleus</keyword>
<accession>A0A8H5T0V0</accession>
<dbReference type="InterPro" id="IPR007219">
    <property type="entry name" value="XnlR_reg_dom"/>
</dbReference>
<evidence type="ECO:0000256" key="4">
    <source>
        <dbReference type="SAM" id="MobiDB-lite"/>
    </source>
</evidence>
<dbReference type="GO" id="GO:0008270">
    <property type="term" value="F:zinc ion binding"/>
    <property type="evidence" value="ECO:0007669"/>
    <property type="project" value="InterPro"/>
</dbReference>
<reference evidence="6 7" key="1">
    <citation type="submission" date="2020-05" db="EMBL/GenBank/DDBJ databases">
        <title>Identification and distribution of gene clusters putatively required for synthesis of sphingolipid metabolism inhibitors in phylogenetically diverse species of the filamentous fungus Fusarium.</title>
        <authorList>
            <person name="Kim H.-S."/>
            <person name="Busman M."/>
            <person name="Brown D.W."/>
            <person name="Divon H."/>
            <person name="Uhlig S."/>
            <person name="Proctor R.H."/>
        </authorList>
    </citation>
    <scope>NUCLEOTIDE SEQUENCE [LARGE SCALE GENOMIC DNA]</scope>
    <source>
        <strain evidence="6 7">NRRL 20693</strain>
    </source>
</reference>
<dbReference type="CDD" id="cd00067">
    <property type="entry name" value="GAL4"/>
    <property type="match status" value="1"/>
</dbReference>
<evidence type="ECO:0000259" key="5">
    <source>
        <dbReference type="PROSITE" id="PS50048"/>
    </source>
</evidence>
<dbReference type="PROSITE" id="PS00463">
    <property type="entry name" value="ZN2_CY6_FUNGAL_1"/>
    <property type="match status" value="1"/>
</dbReference>
<dbReference type="GO" id="GO:0005634">
    <property type="term" value="C:nucleus"/>
    <property type="evidence" value="ECO:0007669"/>
    <property type="project" value="UniProtKB-SubCell"/>
</dbReference>
<dbReference type="AlphaFoldDB" id="A0A8H5T0V0"/>
<evidence type="ECO:0000256" key="1">
    <source>
        <dbReference type="ARBA" id="ARBA00004123"/>
    </source>
</evidence>
<dbReference type="SMART" id="SM00066">
    <property type="entry name" value="GAL4"/>
    <property type="match status" value="1"/>
</dbReference>
<dbReference type="CDD" id="cd12148">
    <property type="entry name" value="fungal_TF_MHR"/>
    <property type="match status" value="1"/>
</dbReference>
<feature type="domain" description="Zn(2)-C6 fungal-type" evidence="5">
    <location>
        <begin position="15"/>
        <end position="46"/>
    </location>
</feature>
<dbReference type="InterPro" id="IPR050613">
    <property type="entry name" value="Sec_Metabolite_Reg"/>
</dbReference>
<evidence type="ECO:0000256" key="3">
    <source>
        <dbReference type="ARBA" id="ARBA00023242"/>
    </source>
</evidence>
<dbReference type="GO" id="GO:0000981">
    <property type="term" value="F:DNA-binding transcription factor activity, RNA polymerase II-specific"/>
    <property type="evidence" value="ECO:0007669"/>
    <property type="project" value="InterPro"/>
</dbReference>
<organism evidence="6 7">
    <name type="scientific">Fusarium heterosporum</name>
    <dbReference type="NCBI Taxonomy" id="42747"/>
    <lineage>
        <taxon>Eukaryota</taxon>
        <taxon>Fungi</taxon>
        <taxon>Dikarya</taxon>
        <taxon>Ascomycota</taxon>
        <taxon>Pezizomycotina</taxon>
        <taxon>Sordariomycetes</taxon>
        <taxon>Hypocreomycetidae</taxon>
        <taxon>Hypocreales</taxon>
        <taxon>Nectriaceae</taxon>
        <taxon>Fusarium</taxon>
        <taxon>Fusarium heterosporum species complex</taxon>
    </lineage>
</organism>
<feature type="region of interest" description="Disordered" evidence="4">
    <location>
        <begin position="563"/>
        <end position="582"/>
    </location>
</feature>